<name>A0AAJ1EVV2_9ACTO</name>
<keyword evidence="3 6" id="KW-0540">Nuclease</keyword>
<dbReference type="RefSeq" id="WP_238128286.1">
    <property type="nucleotide sequence ID" value="NZ_JAKNHJ010000015.1"/>
</dbReference>
<evidence type="ECO:0000256" key="5">
    <source>
        <dbReference type="ARBA" id="ARBA00022839"/>
    </source>
</evidence>
<evidence type="ECO:0000256" key="2">
    <source>
        <dbReference type="ARBA" id="ARBA00022490"/>
    </source>
</evidence>
<keyword evidence="2 6" id="KW-0963">Cytoplasm</keyword>
<gene>
    <name evidence="6" type="primary">xseB</name>
    <name evidence="7" type="ORF">L0M99_07845</name>
</gene>
<dbReference type="HAMAP" id="MF_00337">
    <property type="entry name" value="Exonuc_7_S"/>
    <property type="match status" value="1"/>
</dbReference>
<comment type="subunit">
    <text evidence="6">Heterooligomer composed of large and small subunits.</text>
</comment>
<evidence type="ECO:0000256" key="1">
    <source>
        <dbReference type="ARBA" id="ARBA00009998"/>
    </source>
</evidence>
<dbReference type="GO" id="GO:0006308">
    <property type="term" value="P:DNA catabolic process"/>
    <property type="evidence" value="ECO:0007669"/>
    <property type="project" value="UniProtKB-UniRule"/>
</dbReference>
<evidence type="ECO:0000313" key="8">
    <source>
        <dbReference type="Proteomes" id="UP001200537"/>
    </source>
</evidence>
<sequence>MSEENVEVPVAELSYEQAREQLVSAISQLESGKLGLEESLKVWERGEQLASHCQSFLDQAKQRLEQAKKVNKPWKPAITGRN</sequence>
<evidence type="ECO:0000256" key="3">
    <source>
        <dbReference type="ARBA" id="ARBA00022722"/>
    </source>
</evidence>
<protein>
    <recommendedName>
        <fullName evidence="6">Exodeoxyribonuclease 7 small subunit</fullName>
        <ecNumber evidence="6">3.1.11.6</ecNumber>
    </recommendedName>
    <alternativeName>
        <fullName evidence="6">Exodeoxyribonuclease VII small subunit</fullName>
        <shortName evidence="6">Exonuclease VII small subunit</shortName>
    </alternativeName>
</protein>
<comment type="caution">
    <text evidence="7">The sequence shown here is derived from an EMBL/GenBank/DDBJ whole genome shotgun (WGS) entry which is preliminary data.</text>
</comment>
<comment type="subcellular location">
    <subcellularLocation>
        <location evidence="6">Cytoplasm</location>
    </subcellularLocation>
</comment>
<comment type="function">
    <text evidence="6">Bidirectionally degrades single-stranded DNA into large acid-insoluble oligonucleotides, which are then degraded further into small acid-soluble oligonucleotides.</text>
</comment>
<accession>A0AAJ1EVV2</accession>
<dbReference type="GO" id="GO:0005829">
    <property type="term" value="C:cytosol"/>
    <property type="evidence" value="ECO:0007669"/>
    <property type="project" value="TreeGrafter"/>
</dbReference>
<evidence type="ECO:0000256" key="6">
    <source>
        <dbReference type="HAMAP-Rule" id="MF_00337"/>
    </source>
</evidence>
<dbReference type="Proteomes" id="UP001200537">
    <property type="component" value="Unassembled WGS sequence"/>
</dbReference>
<dbReference type="InterPro" id="IPR003761">
    <property type="entry name" value="Exonuc_VII_S"/>
</dbReference>
<dbReference type="Gene3D" id="1.10.287.1040">
    <property type="entry name" value="Exonuclease VII, small subunit"/>
    <property type="match status" value="1"/>
</dbReference>
<comment type="similarity">
    <text evidence="1 6">Belongs to the XseB family.</text>
</comment>
<dbReference type="PANTHER" id="PTHR34137">
    <property type="entry name" value="EXODEOXYRIBONUCLEASE 7 SMALL SUBUNIT"/>
    <property type="match status" value="1"/>
</dbReference>
<dbReference type="EMBL" id="JAKNHJ010000015">
    <property type="protein sequence ID" value="MCG4618397.1"/>
    <property type="molecule type" value="Genomic_DNA"/>
</dbReference>
<dbReference type="AlphaFoldDB" id="A0AAJ1EVV2"/>
<dbReference type="GO" id="GO:0009318">
    <property type="term" value="C:exodeoxyribonuclease VII complex"/>
    <property type="evidence" value="ECO:0007669"/>
    <property type="project" value="UniProtKB-UniRule"/>
</dbReference>
<organism evidence="7 8">
    <name type="scientific">Varibaculum cambriense</name>
    <dbReference type="NCBI Taxonomy" id="184870"/>
    <lineage>
        <taxon>Bacteria</taxon>
        <taxon>Bacillati</taxon>
        <taxon>Actinomycetota</taxon>
        <taxon>Actinomycetes</taxon>
        <taxon>Actinomycetales</taxon>
        <taxon>Actinomycetaceae</taxon>
        <taxon>Varibaculum</taxon>
    </lineage>
</organism>
<reference evidence="7" key="1">
    <citation type="submission" date="2022-01" db="EMBL/GenBank/DDBJ databases">
        <title>Collection of gut derived symbiotic bacterial strains cultured from healthy donors.</title>
        <authorList>
            <person name="Lin H."/>
            <person name="Kohout C."/>
            <person name="Waligurski E."/>
            <person name="Pamer E.G."/>
        </authorList>
    </citation>
    <scope>NUCLEOTIDE SEQUENCE</scope>
    <source>
        <strain evidence="7">DFI.7.46</strain>
    </source>
</reference>
<dbReference type="NCBIfam" id="TIGR01280">
    <property type="entry name" value="xseB"/>
    <property type="match status" value="1"/>
</dbReference>
<keyword evidence="4 6" id="KW-0378">Hydrolase</keyword>
<keyword evidence="5 6" id="KW-0269">Exonuclease</keyword>
<dbReference type="PANTHER" id="PTHR34137:SF1">
    <property type="entry name" value="EXODEOXYRIBONUCLEASE 7 SMALL SUBUNIT"/>
    <property type="match status" value="1"/>
</dbReference>
<dbReference type="GO" id="GO:0008855">
    <property type="term" value="F:exodeoxyribonuclease VII activity"/>
    <property type="evidence" value="ECO:0007669"/>
    <property type="project" value="UniProtKB-UniRule"/>
</dbReference>
<dbReference type="NCBIfam" id="NF002139">
    <property type="entry name" value="PRK00977.1-3"/>
    <property type="match status" value="1"/>
</dbReference>
<proteinExistence type="inferred from homology"/>
<dbReference type="Pfam" id="PF02609">
    <property type="entry name" value="Exonuc_VII_S"/>
    <property type="match status" value="1"/>
</dbReference>
<comment type="catalytic activity">
    <reaction evidence="6">
        <text>Exonucleolytic cleavage in either 5'- to 3'- or 3'- to 5'-direction to yield nucleoside 5'-phosphates.</text>
        <dbReference type="EC" id="3.1.11.6"/>
    </reaction>
</comment>
<evidence type="ECO:0000256" key="4">
    <source>
        <dbReference type="ARBA" id="ARBA00022801"/>
    </source>
</evidence>
<dbReference type="EC" id="3.1.11.6" evidence="6"/>
<dbReference type="SUPFAM" id="SSF116842">
    <property type="entry name" value="XseB-like"/>
    <property type="match status" value="1"/>
</dbReference>
<dbReference type="InterPro" id="IPR037004">
    <property type="entry name" value="Exonuc_VII_ssu_sf"/>
</dbReference>
<evidence type="ECO:0000313" key="7">
    <source>
        <dbReference type="EMBL" id="MCG4618397.1"/>
    </source>
</evidence>